<dbReference type="InterPro" id="IPR037009">
    <property type="entry name" value="mRNA_triPase_Cet1_sf"/>
</dbReference>
<feature type="compositionally biased region" description="Polar residues" evidence="9">
    <location>
        <begin position="209"/>
        <end position="222"/>
    </location>
</feature>
<keyword evidence="6 8" id="KW-0539">Nucleus</keyword>
<feature type="region of interest" description="Disordered" evidence="9">
    <location>
        <begin position="1"/>
        <end position="47"/>
    </location>
</feature>
<feature type="compositionally biased region" description="Polar residues" evidence="9">
    <location>
        <begin position="169"/>
        <end position="179"/>
    </location>
</feature>
<accession>A0A1E4U2G7</accession>
<name>A0A1E4U2G7_PACTA</name>
<dbReference type="InterPro" id="IPR040343">
    <property type="entry name" value="Cet1/Ctl1"/>
</dbReference>
<evidence type="ECO:0000256" key="3">
    <source>
        <dbReference type="ARBA" id="ARBA00006345"/>
    </source>
</evidence>
<dbReference type="InterPro" id="IPR004206">
    <property type="entry name" value="mRNA_triPase_Cet1"/>
</dbReference>
<feature type="compositionally biased region" description="Low complexity" evidence="9">
    <location>
        <begin position="22"/>
        <end position="37"/>
    </location>
</feature>
<evidence type="ECO:0000256" key="6">
    <source>
        <dbReference type="ARBA" id="ARBA00023242"/>
    </source>
</evidence>
<dbReference type="AlphaFoldDB" id="A0A1E4U2G7"/>
<evidence type="ECO:0000256" key="8">
    <source>
        <dbReference type="RuleBase" id="RU367053"/>
    </source>
</evidence>
<evidence type="ECO:0000259" key="10">
    <source>
        <dbReference type="Pfam" id="PF02940"/>
    </source>
</evidence>
<comment type="cofactor">
    <cofactor evidence="1 8">
        <name>Mg(2+)</name>
        <dbReference type="ChEBI" id="CHEBI:18420"/>
    </cofactor>
</comment>
<protein>
    <recommendedName>
        <fullName evidence="8">mRNA-capping enzyme subunit beta</fullName>
        <ecNumber evidence="8">3.6.1.74</ecNumber>
    </recommendedName>
    <alternativeName>
        <fullName evidence="8">mRNA 5'-phosphatase</fullName>
    </alternativeName>
    <alternativeName>
        <fullName evidence="8">mRNA 5'-triphosphate monophosphatase</fullName>
    </alternativeName>
</protein>
<keyword evidence="12" id="KW-1185">Reference proteome</keyword>
<sequence>MDISNIITSDRPNETDARHQQEQQAQAQAQQQGQQQAPLHPPDLKPRLSINHLVNEEESPPPRLLSTPLTKQANLFNPTNSGSSNKSSTSSLAHSVDDIRARNSIVNITNEEDVDIEGNATPSFARRYSSSENNSPVVHKVNINGQLPIPSNTTLKKDFVVPGPIMKATSNTNVSNKQYSGEKESDNTSPVPKLEHDNEHVHANEQEQEISSTPSTINSFPQKNHEVKPMSIAEDIKLLNEITKKKTEKNNKPRRLTTPPIWATDWISSTLKTNKQNSSNSNSSRQRLRKTSTSLEALSISNVEPFNDLTRLISQWIYAVLDGIHDPSLKQFLEIELKLGFIWSKENDARLMLPVTSESILNTQYFNENCFFKSGIPYQQLRDLKDYLEMLNKSQKSRKTQFVIEKFKQKDEFFRSAVRNSLPTNARVTTDVTTNRIDATIDKKRLSDLFVYLPNSLFDIRISISLEIPLDYKEEQLNSFQKQVNLIRIKDRTSYIHHATFTRIDVTKVEEYDKEHGNKNKPPIKKCEVELEVDTHELLNSIESLESDPYYFEDLVKTFLDNGRLIARHLS</sequence>
<evidence type="ECO:0000313" key="11">
    <source>
        <dbReference type="EMBL" id="ODV98108.1"/>
    </source>
</evidence>
<dbReference type="EC" id="3.6.1.74" evidence="8"/>
<dbReference type="GO" id="GO:0140818">
    <property type="term" value="F:mRNA 5'-triphosphate monophosphatase activity"/>
    <property type="evidence" value="ECO:0007669"/>
    <property type="project" value="UniProtKB-EC"/>
</dbReference>
<reference evidence="12" key="1">
    <citation type="submission" date="2016-05" db="EMBL/GenBank/DDBJ databases">
        <title>Comparative genomics of biotechnologically important yeasts.</title>
        <authorList>
            <consortium name="DOE Joint Genome Institute"/>
            <person name="Riley R."/>
            <person name="Haridas S."/>
            <person name="Wolfe K.H."/>
            <person name="Lopes M.R."/>
            <person name="Hittinger C.T."/>
            <person name="Goker M."/>
            <person name="Salamov A."/>
            <person name="Wisecaver J."/>
            <person name="Long T.M."/>
            <person name="Aerts A.L."/>
            <person name="Barry K."/>
            <person name="Choi C."/>
            <person name="Clum A."/>
            <person name="Coughlan A.Y."/>
            <person name="Deshpande S."/>
            <person name="Douglass A.P."/>
            <person name="Hanson S.J."/>
            <person name="Klenk H.-P."/>
            <person name="Labutti K."/>
            <person name="Lapidus A."/>
            <person name="Lindquist E."/>
            <person name="Lipzen A."/>
            <person name="Meier-Kolthoff J.P."/>
            <person name="Ohm R.A."/>
            <person name="Otillar R.P."/>
            <person name="Pangilinan J."/>
            <person name="Peng Y."/>
            <person name="Rokas A."/>
            <person name="Rosa C.A."/>
            <person name="Scheuner C."/>
            <person name="Sibirny A.A."/>
            <person name="Slot J.C."/>
            <person name="Stielow J.B."/>
            <person name="Sun H."/>
            <person name="Kurtzman C.P."/>
            <person name="Blackwell M."/>
            <person name="Grigoriev I.V."/>
            <person name="Jeffries T.W."/>
        </authorList>
    </citation>
    <scope>NUCLEOTIDE SEQUENCE [LARGE SCALE GENOMIC DNA]</scope>
    <source>
        <strain evidence="12">NRRL Y-2460</strain>
    </source>
</reference>
<comment type="subcellular location">
    <subcellularLocation>
        <location evidence="2 8">Nucleus</location>
    </subcellularLocation>
</comment>
<dbReference type="PANTHER" id="PTHR28118:SF1">
    <property type="entry name" value="POLYNUCLEOTIDE 5'-TRIPHOSPHATASE CTL1-RELATED"/>
    <property type="match status" value="1"/>
</dbReference>
<feature type="compositionally biased region" description="Low complexity" evidence="9">
    <location>
        <begin position="81"/>
        <end position="94"/>
    </location>
</feature>
<keyword evidence="4 8" id="KW-0507">mRNA processing</keyword>
<dbReference type="CDD" id="cd07470">
    <property type="entry name" value="CYTH-like_mRNA_RTPase"/>
    <property type="match status" value="1"/>
</dbReference>
<dbReference type="Proteomes" id="UP000094236">
    <property type="component" value="Unassembled WGS sequence"/>
</dbReference>
<feature type="compositionally biased region" description="Polar residues" evidence="9">
    <location>
        <begin position="1"/>
        <end position="10"/>
    </location>
</feature>
<dbReference type="Pfam" id="PF02940">
    <property type="entry name" value="mRNA_triPase"/>
    <property type="match status" value="1"/>
</dbReference>
<evidence type="ECO:0000313" key="12">
    <source>
        <dbReference type="Proteomes" id="UP000094236"/>
    </source>
</evidence>
<evidence type="ECO:0000256" key="7">
    <source>
        <dbReference type="ARBA" id="ARBA00047740"/>
    </source>
</evidence>
<proteinExistence type="inferred from homology"/>
<comment type="catalytic activity">
    <reaction evidence="7">
        <text>a 5'-end triphospho-ribonucleoside in mRNA + H2O = a 5'-end diphospho-ribonucleoside in mRNA + phosphate + H(+)</text>
        <dbReference type="Rhea" id="RHEA:67004"/>
        <dbReference type="Rhea" id="RHEA-COMP:17164"/>
        <dbReference type="Rhea" id="RHEA-COMP:17165"/>
        <dbReference type="ChEBI" id="CHEBI:15377"/>
        <dbReference type="ChEBI" id="CHEBI:15378"/>
        <dbReference type="ChEBI" id="CHEBI:43474"/>
        <dbReference type="ChEBI" id="CHEBI:167616"/>
        <dbReference type="ChEBI" id="CHEBI:167618"/>
        <dbReference type="EC" id="3.6.1.74"/>
    </reaction>
    <physiologicalReaction direction="left-to-right" evidence="7">
        <dbReference type="Rhea" id="RHEA:67005"/>
    </physiologicalReaction>
</comment>
<feature type="domain" description="mRNA triphosphatase Cet1-like" evidence="10">
    <location>
        <begin position="307"/>
        <end position="533"/>
    </location>
</feature>
<comment type="similarity">
    <text evidence="3 8">Belongs to the fungal TPase family.</text>
</comment>
<evidence type="ECO:0000256" key="1">
    <source>
        <dbReference type="ARBA" id="ARBA00001946"/>
    </source>
</evidence>
<comment type="subunit">
    <text evidence="8">Heterodimer. The mRNA-capping enzyme is composed of two separate chains alpha and beta, respectively a mRNA guanylyltransferase and an mRNA 5'-triphosphate monophosphatase.</text>
</comment>
<keyword evidence="5 8" id="KW-0378">Hydrolase</keyword>
<evidence type="ECO:0000256" key="4">
    <source>
        <dbReference type="ARBA" id="ARBA00022664"/>
    </source>
</evidence>
<evidence type="ECO:0000256" key="5">
    <source>
        <dbReference type="ARBA" id="ARBA00022801"/>
    </source>
</evidence>
<dbReference type="SUPFAM" id="SSF55154">
    <property type="entry name" value="CYTH-like phosphatases"/>
    <property type="match status" value="1"/>
</dbReference>
<dbReference type="EMBL" id="KV454011">
    <property type="protein sequence ID" value="ODV98108.1"/>
    <property type="molecule type" value="Genomic_DNA"/>
</dbReference>
<organism evidence="11 12">
    <name type="scientific">Pachysolen tannophilus NRRL Y-2460</name>
    <dbReference type="NCBI Taxonomy" id="669874"/>
    <lineage>
        <taxon>Eukaryota</taxon>
        <taxon>Fungi</taxon>
        <taxon>Dikarya</taxon>
        <taxon>Ascomycota</taxon>
        <taxon>Saccharomycotina</taxon>
        <taxon>Pichiomycetes</taxon>
        <taxon>Pachysolenaceae</taxon>
        <taxon>Pachysolen</taxon>
    </lineage>
</organism>
<dbReference type="OrthoDB" id="272147at2759"/>
<feature type="region of interest" description="Disordered" evidence="9">
    <location>
        <begin position="73"/>
        <end position="95"/>
    </location>
</feature>
<feature type="region of interest" description="Disordered" evidence="9">
    <location>
        <begin position="169"/>
        <end position="229"/>
    </location>
</feature>
<dbReference type="Gene3D" id="3.20.100.10">
    <property type="entry name" value="mRNA triphosphatase Cet1-like"/>
    <property type="match status" value="1"/>
</dbReference>
<dbReference type="GO" id="GO:0006370">
    <property type="term" value="P:7-methylguanosine mRNA capping"/>
    <property type="evidence" value="ECO:0007669"/>
    <property type="project" value="UniProtKB-UniRule"/>
</dbReference>
<feature type="compositionally biased region" description="Basic and acidic residues" evidence="9">
    <location>
        <begin position="193"/>
        <end position="205"/>
    </location>
</feature>
<evidence type="ECO:0000256" key="9">
    <source>
        <dbReference type="SAM" id="MobiDB-lite"/>
    </source>
</evidence>
<dbReference type="GO" id="GO:0031533">
    <property type="term" value="C:mRNA capping enzyme complex"/>
    <property type="evidence" value="ECO:0007669"/>
    <property type="project" value="UniProtKB-UniRule"/>
</dbReference>
<dbReference type="GO" id="GO:0004651">
    <property type="term" value="F:polynucleotide 5'-phosphatase activity"/>
    <property type="evidence" value="ECO:0007669"/>
    <property type="project" value="UniProtKB-UniRule"/>
</dbReference>
<gene>
    <name evidence="11" type="ORF">PACTADRAFT_185491</name>
</gene>
<comment type="function">
    <text evidence="8">First step of mRNA capping. Converts the 5'-triphosphate end of a nascent mRNA chain into a diphosphate end.</text>
</comment>
<keyword evidence="8" id="KW-0506">mRNA capping</keyword>
<dbReference type="STRING" id="669874.A0A1E4U2G7"/>
<evidence type="ECO:0000256" key="2">
    <source>
        <dbReference type="ARBA" id="ARBA00004123"/>
    </source>
</evidence>
<dbReference type="InterPro" id="IPR033469">
    <property type="entry name" value="CYTH-like_dom_sf"/>
</dbReference>
<dbReference type="PANTHER" id="PTHR28118">
    <property type="entry name" value="POLYNUCLEOTIDE 5'-TRIPHOSPHATASE-RELATED"/>
    <property type="match status" value="1"/>
</dbReference>
<feature type="compositionally biased region" description="Basic and acidic residues" evidence="9">
    <location>
        <begin position="11"/>
        <end position="21"/>
    </location>
</feature>